<dbReference type="AlphaFoldDB" id="A0A2X0QXW8"/>
<keyword evidence="4 9" id="KW-0444">Lipid biosynthesis</keyword>
<evidence type="ECO:0000256" key="2">
    <source>
        <dbReference type="ARBA" id="ARBA00009174"/>
    </source>
</evidence>
<dbReference type="GO" id="GO:0019171">
    <property type="term" value="F:(3R)-hydroxyacyl-[acyl-carrier-protein] dehydratase activity"/>
    <property type="evidence" value="ECO:0007669"/>
    <property type="project" value="UniProtKB-EC"/>
</dbReference>
<sequence length="150" mass="16861">MSTDTQMDIYEVLKYLPHRFPFLLVDRVLSCEPGKDIVAVKNVTINEPFFNGHFPHHPVMPGVLTIEAMAQAAIILAFKTRDSKPDDKSAYYFVGIDGARFKKPVTAGDQLILKASFIRNMRGLWKFSTTAEVDGHTVAEAELMCTVREL</sequence>
<evidence type="ECO:0000256" key="1">
    <source>
        <dbReference type="ARBA" id="ARBA00004496"/>
    </source>
</evidence>
<evidence type="ECO:0000256" key="7">
    <source>
        <dbReference type="ARBA" id="ARBA00023239"/>
    </source>
</evidence>
<dbReference type="SUPFAM" id="SSF54637">
    <property type="entry name" value="Thioesterase/thiol ester dehydrase-isomerase"/>
    <property type="match status" value="1"/>
</dbReference>
<feature type="active site" evidence="9">
    <location>
        <position position="53"/>
    </location>
</feature>
<dbReference type="PANTHER" id="PTHR30272:SF1">
    <property type="entry name" value="3-HYDROXYACYL-[ACYL-CARRIER-PROTEIN] DEHYDRATASE"/>
    <property type="match status" value="1"/>
</dbReference>
<comment type="similarity">
    <text evidence="2 9">Belongs to the thioester dehydratase family. FabZ subfamily.</text>
</comment>
<comment type="subcellular location">
    <subcellularLocation>
        <location evidence="1 9">Cytoplasm</location>
    </subcellularLocation>
</comment>
<dbReference type="GO" id="GO:0005737">
    <property type="term" value="C:cytoplasm"/>
    <property type="evidence" value="ECO:0007669"/>
    <property type="project" value="UniProtKB-SubCell"/>
</dbReference>
<keyword evidence="6 9" id="KW-0443">Lipid metabolism</keyword>
<evidence type="ECO:0000313" key="10">
    <source>
        <dbReference type="EMBL" id="SPS06348.1"/>
    </source>
</evidence>
<keyword evidence="3 9" id="KW-0963">Cytoplasm</keyword>
<dbReference type="Pfam" id="PF07977">
    <property type="entry name" value="FabA"/>
    <property type="match status" value="1"/>
</dbReference>
<dbReference type="Gene3D" id="3.10.129.10">
    <property type="entry name" value="Hotdog Thioesterase"/>
    <property type="match status" value="1"/>
</dbReference>
<protein>
    <recommendedName>
        <fullName evidence="9">3-hydroxyacyl-[acyl-carrier-protein] dehydratase FabZ</fullName>
        <ecNumber evidence="9">4.2.1.59</ecNumber>
    </recommendedName>
    <alternativeName>
        <fullName evidence="9">(3R)-hydroxymyristoyl-[acyl-carrier-protein] dehydratase</fullName>
        <shortName evidence="9">(3R)-hydroxymyristoyl-ACP dehydrase</shortName>
    </alternativeName>
    <alternativeName>
        <fullName evidence="9">Beta-hydroxyacyl-ACP dehydratase</fullName>
    </alternativeName>
</protein>
<evidence type="ECO:0000256" key="9">
    <source>
        <dbReference type="HAMAP-Rule" id="MF_00406"/>
    </source>
</evidence>
<dbReference type="InterPro" id="IPR029069">
    <property type="entry name" value="HotDog_dom_sf"/>
</dbReference>
<evidence type="ECO:0000256" key="6">
    <source>
        <dbReference type="ARBA" id="ARBA00023098"/>
    </source>
</evidence>
<accession>A0A2X0QXW8</accession>
<reference evidence="10" key="1">
    <citation type="submission" date="2018-05" db="EMBL/GenBank/DDBJ databases">
        <authorList>
            <person name="Lanie J.A."/>
            <person name="Ng W.-L."/>
            <person name="Kazmierczak K.M."/>
            <person name="Andrzejewski T.M."/>
            <person name="Davidsen T.M."/>
            <person name="Wayne K.J."/>
            <person name="Tettelin H."/>
            <person name="Glass J.I."/>
            <person name="Rusch D."/>
            <person name="Podicherti R."/>
            <person name="Tsui H.-C.T."/>
            <person name="Winkler M.E."/>
        </authorList>
    </citation>
    <scope>NUCLEOTIDE SEQUENCE</scope>
    <source>
        <strain evidence="10">KNB</strain>
    </source>
</reference>
<dbReference type="EMBL" id="LS423452">
    <property type="protein sequence ID" value="SPS06348.1"/>
    <property type="molecule type" value="Genomic_DNA"/>
</dbReference>
<dbReference type="GO" id="GO:0009245">
    <property type="term" value="P:lipid A biosynthetic process"/>
    <property type="evidence" value="ECO:0007669"/>
    <property type="project" value="UniProtKB-UniRule"/>
</dbReference>
<proteinExistence type="inferred from homology"/>
<dbReference type="GO" id="GO:0006633">
    <property type="term" value="P:fatty acid biosynthetic process"/>
    <property type="evidence" value="ECO:0007669"/>
    <property type="project" value="UniProtKB-UniRule"/>
</dbReference>
<dbReference type="NCBIfam" id="NF000582">
    <property type="entry name" value="PRK00006.1"/>
    <property type="match status" value="1"/>
</dbReference>
<comment type="function">
    <text evidence="8 9">Involved in unsaturated fatty acids biosynthesis. Catalyzes the dehydration of short chain beta-hydroxyacyl-ACPs and long chain saturated and unsaturated beta-hydroxyacyl-ACPs.</text>
</comment>
<dbReference type="GO" id="GO:0016020">
    <property type="term" value="C:membrane"/>
    <property type="evidence" value="ECO:0007669"/>
    <property type="project" value="GOC"/>
</dbReference>
<keyword evidence="7 9" id="KW-0456">Lyase</keyword>
<evidence type="ECO:0000256" key="5">
    <source>
        <dbReference type="ARBA" id="ARBA00022556"/>
    </source>
</evidence>
<dbReference type="CDD" id="cd01288">
    <property type="entry name" value="FabZ"/>
    <property type="match status" value="1"/>
</dbReference>
<name>A0A2X0QXW8_9PROT</name>
<comment type="catalytic activity">
    <reaction evidence="9">
        <text>a (3R)-hydroxyacyl-[ACP] = a (2E)-enoyl-[ACP] + H2O</text>
        <dbReference type="Rhea" id="RHEA:13097"/>
        <dbReference type="Rhea" id="RHEA-COMP:9925"/>
        <dbReference type="Rhea" id="RHEA-COMP:9945"/>
        <dbReference type="ChEBI" id="CHEBI:15377"/>
        <dbReference type="ChEBI" id="CHEBI:78784"/>
        <dbReference type="ChEBI" id="CHEBI:78827"/>
        <dbReference type="EC" id="4.2.1.59"/>
    </reaction>
</comment>
<dbReference type="PANTHER" id="PTHR30272">
    <property type="entry name" value="3-HYDROXYACYL-[ACYL-CARRIER-PROTEIN] DEHYDRATASE"/>
    <property type="match status" value="1"/>
</dbReference>
<dbReference type="NCBIfam" id="TIGR01750">
    <property type="entry name" value="fabZ"/>
    <property type="match status" value="1"/>
</dbReference>
<dbReference type="HAMAP" id="MF_00406">
    <property type="entry name" value="FabZ"/>
    <property type="match status" value="1"/>
</dbReference>
<organism evidence="10">
    <name type="scientific">Candidatus Nitrotoga fabula</name>
    <dbReference type="NCBI Taxonomy" id="2182327"/>
    <lineage>
        <taxon>Bacteria</taxon>
        <taxon>Pseudomonadati</taxon>
        <taxon>Pseudomonadota</taxon>
        <taxon>Betaproteobacteria</taxon>
        <taxon>Nitrosomonadales</taxon>
        <taxon>Gallionellaceae</taxon>
        <taxon>Candidatus Nitrotoga</taxon>
    </lineage>
</organism>
<keyword evidence="5 9" id="KW-0441">Lipid A biosynthesis</keyword>
<evidence type="ECO:0000256" key="8">
    <source>
        <dbReference type="ARBA" id="ARBA00025049"/>
    </source>
</evidence>
<gene>
    <name evidence="9 10" type="primary">fabZ</name>
    <name evidence="10" type="ORF">NITFAB_1938</name>
</gene>
<evidence type="ECO:0000256" key="3">
    <source>
        <dbReference type="ARBA" id="ARBA00022490"/>
    </source>
</evidence>
<dbReference type="FunFam" id="3.10.129.10:FF:000001">
    <property type="entry name" value="3-hydroxyacyl-[acyl-carrier-protein] dehydratase FabZ"/>
    <property type="match status" value="1"/>
</dbReference>
<evidence type="ECO:0000256" key="4">
    <source>
        <dbReference type="ARBA" id="ARBA00022516"/>
    </source>
</evidence>
<dbReference type="InterPro" id="IPR010084">
    <property type="entry name" value="FabZ"/>
</dbReference>
<dbReference type="InterPro" id="IPR013114">
    <property type="entry name" value="FabA_FabZ"/>
</dbReference>
<dbReference type="EC" id="4.2.1.59" evidence="9"/>